<gene>
    <name evidence="1" type="ORF">LEP1GSC105_0009</name>
</gene>
<name>A0A0E2CYC3_LEPIR</name>
<reference evidence="1 2" key="1">
    <citation type="submission" date="2012-10" db="EMBL/GenBank/DDBJ databases">
        <authorList>
            <person name="Harkins D.M."/>
            <person name="Durkin A.S."/>
            <person name="Brinkac L.M."/>
            <person name="Haft D.H."/>
            <person name="Selengut J.D."/>
            <person name="Sanka R."/>
            <person name="DePew J."/>
            <person name="Purushe J."/>
            <person name="Chanthongthip A."/>
            <person name="Lattana O."/>
            <person name="Phetsouvanh R."/>
            <person name="Newton P.N."/>
            <person name="Vinetz J.M."/>
            <person name="Sutton G.G."/>
            <person name="Nierman W.C."/>
            <person name="Fouts D.E."/>
        </authorList>
    </citation>
    <scope>NUCLEOTIDE SEQUENCE [LARGE SCALE GENOMIC DNA]</scope>
    <source>
        <strain evidence="1 2">UI 12758</strain>
    </source>
</reference>
<organism evidence="1 2">
    <name type="scientific">Leptospira interrogans str. UI 12758</name>
    <dbReference type="NCBI Taxonomy" id="1049938"/>
    <lineage>
        <taxon>Bacteria</taxon>
        <taxon>Pseudomonadati</taxon>
        <taxon>Spirochaetota</taxon>
        <taxon>Spirochaetia</taxon>
        <taxon>Leptospirales</taxon>
        <taxon>Leptospiraceae</taxon>
        <taxon>Leptospira</taxon>
    </lineage>
</organism>
<dbReference type="Proteomes" id="UP000001340">
    <property type="component" value="Unassembled WGS sequence"/>
</dbReference>
<evidence type="ECO:0000313" key="2">
    <source>
        <dbReference type="Proteomes" id="UP000001340"/>
    </source>
</evidence>
<protein>
    <submittedName>
        <fullName evidence="1">Uncharacterized protein</fullName>
    </submittedName>
</protein>
<evidence type="ECO:0000313" key="1">
    <source>
        <dbReference type="EMBL" id="EKR52569.1"/>
    </source>
</evidence>
<proteinExistence type="predicted"/>
<sequence>MNSMEIHRIFFQLFQRNGISIEREVEDFEIEFQVQQPQKLTKAIRQTDNLVQIPIPSGITFKYVLILATYLTDDTAIGVKKGDPAPIVIRTNGSNQDHVLPQGFITWSGGLNSLRVATPYDTNQILVEVYLG</sequence>
<dbReference type="EMBL" id="AHNR02000079">
    <property type="protein sequence ID" value="EKR52569.1"/>
    <property type="molecule type" value="Genomic_DNA"/>
</dbReference>
<accession>A0A0E2CYC3</accession>
<dbReference type="AlphaFoldDB" id="A0A0E2CYC3"/>
<comment type="caution">
    <text evidence="1">The sequence shown here is derived from an EMBL/GenBank/DDBJ whole genome shotgun (WGS) entry which is preliminary data.</text>
</comment>